<evidence type="ECO:0000313" key="1">
    <source>
        <dbReference type="EMBL" id="OMH26333.1"/>
    </source>
</evidence>
<keyword evidence="2" id="KW-1185">Reference proteome</keyword>
<dbReference type="EMBL" id="MRDE01000022">
    <property type="protein sequence ID" value="OMH26333.1"/>
    <property type="molecule type" value="Genomic_DNA"/>
</dbReference>
<protein>
    <submittedName>
        <fullName evidence="1">Uncharacterized protein</fullName>
    </submittedName>
</protein>
<dbReference type="Proteomes" id="UP000187085">
    <property type="component" value="Unassembled WGS sequence"/>
</dbReference>
<organism evidence="1 2">
    <name type="scientific">Tersicoccus phoenicis</name>
    <dbReference type="NCBI Taxonomy" id="554083"/>
    <lineage>
        <taxon>Bacteria</taxon>
        <taxon>Bacillati</taxon>
        <taxon>Actinomycetota</taxon>
        <taxon>Actinomycetes</taxon>
        <taxon>Micrococcales</taxon>
        <taxon>Micrococcaceae</taxon>
        <taxon>Tersicoccus</taxon>
    </lineage>
</organism>
<reference evidence="1 2" key="1">
    <citation type="submission" date="2016-12" db="EMBL/GenBank/DDBJ databases">
        <title>Draft genome of Tersicoccus phoenicis 1P05MA.</title>
        <authorList>
            <person name="Nakajima Y."/>
            <person name="Yoshizawa S."/>
            <person name="Nakamura K."/>
            <person name="Ogura Y."/>
            <person name="Hayashi T."/>
            <person name="Kogure K."/>
        </authorList>
    </citation>
    <scope>NUCLEOTIDE SEQUENCE [LARGE SCALE GENOMIC DNA]</scope>
    <source>
        <strain evidence="1 2">1p05MA</strain>
    </source>
</reference>
<gene>
    <name evidence="1" type="ORF">BKD30_05060</name>
</gene>
<accession>A0A1R1LFN4</accession>
<evidence type="ECO:0000313" key="2">
    <source>
        <dbReference type="Proteomes" id="UP000187085"/>
    </source>
</evidence>
<dbReference type="OrthoDB" id="9904054at2"/>
<dbReference type="RefSeq" id="WP_143588074.1">
    <property type="nucleotide sequence ID" value="NZ_MRDE01000022.1"/>
</dbReference>
<sequence length="71" mass="7046">MSAMLLESVDPATPVDDAVADDACLRCDGDITGGRGFAGLCPGCLTDSCADCLAALHGDEGADDGRCHACG</sequence>
<proteinExistence type="predicted"/>
<name>A0A1R1LFN4_9MICC</name>
<comment type="caution">
    <text evidence="1">The sequence shown here is derived from an EMBL/GenBank/DDBJ whole genome shotgun (WGS) entry which is preliminary data.</text>
</comment>
<dbReference type="STRING" id="554083.BKD30_05060"/>
<dbReference type="AlphaFoldDB" id="A0A1R1LFN4"/>